<gene>
    <name evidence="3" type="ORF">MPOL1434_LOCUS2055</name>
</gene>
<feature type="domain" description="P-type ATPase A" evidence="2">
    <location>
        <begin position="72"/>
        <end position="114"/>
    </location>
</feature>
<feature type="region of interest" description="Disordered" evidence="1">
    <location>
        <begin position="202"/>
        <end position="230"/>
    </location>
</feature>
<dbReference type="AlphaFoldDB" id="A0A7S0AGI5"/>
<sequence>MPLSKVQKEAIVSYGANYAKGLTPAEATEQRRDVRYGGLNTVKKPINCPTWACILLPCIKHIPSMKLFKQIEPDDAEVLRNGRWVRYDAPSLVRGDIIRLEDGDVVPADCTVLSLGLEPVDMDGEVVSPGSAIELVVDCKDITGEAKPRTSKLRKDGTATPTQIFYGSHVNQGSCIAVVTAIGPNTMLSSLIQDGRWPPKGDISLDLQSEQASENETDEEVGVALIERSS</sequence>
<dbReference type="Pfam" id="PF00122">
    <property type="entry name" value="E1-E2_ATPase"/>
    <property type="match status" value="2"/>
</dbReference>
<dbReference type="InterPro" id="IPR008250">
    <property type="entry name" value="ATPase_P-typ_transduc_dom_A_sf"/>
</dbReference>
<proteinExistence type="predicted"/>
<protein>
    <recommendedName>
        <fullName evidence="2">P-type ATPase A domain-containing protein</fullName>
    </recommendedName>
</protein>
<dbReference type="EMBL" id="HBEJ01003517">
    <property type="protein sequence ID" value="CAD8362696.1"/>
    <property type="molecule type" value="Transcribed_RNA"/>
</dbReference>
<dbReference type="InterPro" id="IPR059000">
    <property type="entry name" value="ATPase_P-type_domA"/>
</dbReference>
<feature type="domain" description="P-type ATPase A" evidence="2">
    <location>
        <begin position="120"/>
        <end position="193"/>
    </location>
</feature>
<evidence type="ECO:0000256" key="1">
    <source>
        <dbReference type="SAM" id="MobiDB-lite"/>
    </source>
</evidence>
<dbReference type="PANTHER" id="PTHR42861">
    <property type="entry name" value="CALCIUM-TRANSPORTING ATPASE"/>
    <property type="match status" value="1"/>
</dbReference>
<organism evidence="3">
    <name type="scientific">Minutocellus polymorphus</name>
    <dbReference type="NCBI Taxonomy" id="265543"/>
    <lineage>
        <taxon>Eukaryota</taxon>
        <taxon>Sar</taxon>
        <taxon>Stramenopiles</taxon>
        <taxon>Ochrophyta</taxon>
        <taxon>Bacillariophyta</taxon>
        <taxon>Mediophyceae</taxon>
        <taxon>Cymatosirophycidae</taxon>
        <taxon>Cymatosirales</taxon>
        <taxon>Cymatosiraceae</taxon>
        <taxon>Minutocellus</taxon>
    </lineage>
</organism>
<dbReference type="Gene3D" id="2.70.150.10">
    <property type="entry name" value="Calcium-transporting ATPase, cytoplasmic transduction domain A"/>
    <property type="match status" value="1"/>
</dbReference>
<name>A0A7S0AGI5_9STRA</name>
<accession>A0A7S0AGI5</accession>
<reference evidence="3" key="1">
    <citation type="submission" date="2021-01" db="EMBL/GenBank/DDBJ databases">
        <authorList>
            <person name="Corre E."/>
            <person name="Pelletier E."/>
            <person name="Niang G."/>
            <person name="Scheremetjew M."/>
            <person name="Finn R."/>
            <person name="Kale V."/>
            <person name="Holt S."/>
            <person name="Cochrane G."/>
            <person name="Meng A."/>
            <person name="Brown T."/>
            <person name="Cohen L."/>
        </authorList>
    </citation>
    <scope>NUCLEOTIDE SEQUENCE</scope>
    <source>
        <strain evidence="3">CCMP3303</strain>
    </source>
</reference>
<evidence type="ECO:0000313" key="3">
    <source>
        <dbReference type="EMBL" id="CAD8362696.1"/>
    </source>
</evidence>
<evidence type="ECO:0000259" key="2">
    <source>
        <dbReference type="Pfam" id="PF00122"/>
    </source>
</evidence>
<dbReference type="SUPFAM" id="SSF81653">
    <property type="entry name" value="Calcium ATPase, transduction domain A"/>
    <property type="match status" value="1"/>
</dbReference>